<dbReference type="GO" id="GO:0016020">
    <property type="term" value="C:membrane"/>
    <property type="evidence" value="ECO:0007669"/>
    <property type="project" value="InterPro"/>
</dbReference>
<dbReference type="RefSeq" id="WP_148664984.1">
    <property type="nucleotide sequence ID" value="NZ_AP014879.1"/>
</dbReference>
<dbReference type="InterPro" id="IPR004891">
    <property type="entry name" value="Mercury-R_MerC"/>
</dbReference>
<keyword evidence="1" id="KW-1133">Transmembrane helix</keyword>
<dbReference type="AlphaFoldDB" id="A0A1B4XEP0"/>
<evidence type="ECO:0008006" key="4">
    <source>
        <dbReference type="Google" id="ProtNLM"/>
    </source>
</evidence>
<reference evidence="2 3" key="1">
    <citation type="submission" date="2015-05" db="EMBL/GenBank/DDBJ databases">
        <title>Complete genome sequence of a sulfur-oxidizing gammaproteobacterium strain HA5.</title>
        <authorList>
            <person name="Miura A."/>
            <person name="Kojima H."/>
            <person name="Fukui M."/>
        </authorList>
    </citation>
    <scope>NUCLEOTIDE SEQUENCE [LARGE SCALE GENOMIC DNA]</scope>
    <source>
        <strain evidence="2 3">HA5</strain>
    </source>
</reference>
<keyword evidence="1" id="KW-0472">Membrane</keyword>
<keyword evidence="1" id="KW-0812">Transmembrane</keyword>
<dbReference type="GO" id="GO:0015097">
    <property type="term" value="F:mercury ion transmembrane transporter activity"/>
    <property type="evidence" value="ECO:0007669"/>
    <property type="project" value="InterPro"/>
</dbReference>
<dbReference type="OrthoDB" id="5521642at2"/>
<evidence type="ECO:0000313" key="2">
    <source>
        <dbReference type="EMBL" id="BAV33274.1"/>
    </source>
</evidence>
<sequence>MPTIELIYDRDCPNVPQARENLLRAFGLAGLTPRWQEWDRADAEAPEHVRAYGSPTVLVNGKDVAKSDTADAACCRIYAGGDGKHEGAPPVALIAAALTGVHASAAATPIRRQLAPLLPAIGTAVMPKLICPACWPAYTGLLSAMGLGFINYSPLLLPLTSVFLAVVLSTLAWRASSRRGYGPLGLGVLAAAIVLIGKFHFDSDAATYIGISLLVGASLWNSWPRQNPTAPCPACVTDTDLTKPIA</sequence>
<dbReference type="InParanoid" id="A0A1B4XEP0"/>
<evidence type="ECO:0000313" key="3">
    <source>
        <dbReference type="Proteomes" id="UP000243180"/>
    </source>
</evidence>
<evidence type="ECO:0000256" key="1">
    <source>
        <dbReference type="SAM" id="Phobius"/>
    </source>
</evidence>
<dbReference type="EMBL" id="AP014879">
    <property type="protein sequence ID" value="BAV33274.1"/>
    <property type="molecule type" value="Genomic_DNA"/>
</dbReference>
<proteinExistence type="predicted"/>
<keyword evidence="3" id="KW-1185">Reference proteome</keyword>
<feature type="transmembrane region" description="Helical" evidence="1">
    <location>
        <begin position="155"/>
        <end position="173"/>
    </location>
</feature>
<dbReference type="Proteomes" id="UP000243180">
    <property type="component" value="Chromosome"/>
</dbReference>
<accession>A0A1B4XEP0</accession>
<protein>
    <recommendedName>
        <fullName evidence="4">MerC domain-containing protein</fullName>
    </recommendedName>
</protein>
<dbReference type="Pfam" id="PF03203">
    <property type="entry name" value="MerC"/>
    <property type="match status" value="1"/>
</dbReference>
<name>A0A1B4XEP0_9GAMM</name>
<gene>
    <name evidence="2" type="ORF">SCL_0958</name>
</gene>
<feature type="transmembrane region" description="Helical" evidence="1">
    <location>
        <begin position="180"/>
        <end position="199"/>
    </location>
</feature>
<dbReference type="KEGG" id="slim:SCL_0958"/>
<organism evidence="2 3">
    <name type="scientific">Sulfuricaulis limicola</name>
    <dbReference type="NCBI Taxonomy" id="1620215"/>
    <lineage>
        <taxon>Bacteria</taxon>
        <taxon>Pseudomonadati</taxon>
        <taxon>Pseudomonadota</taxon>
        <taxon>Gammaproteobacteria</taxon>
        <taxon>Acidiferrobacterales</taxon>
        <taxon>Acidiferrobacteraceae</taxon>
        <taxon>Sulfuricaulis</taxon>
    </lineage>
</organism>